<dbReference type="GO" id="GO:0009229">
    <property type="term" value="P:thiamine diphosphate biosynthetic process"/>
    <property type="evidence" value="ECO:0007669"/>
    <property type="project" value="UniProtKB-UniRule"/>
</dbReference>
<dbReference type="Proteomes" id="UP000029661">
    <property type="component" value="Chromosome"/>
</dbReference>
<dbReference type="GO" id="GO:0009228">
    <property type="term" value="P:thiamine biosynthetic process"/>
    <property type="evidence" value="ECO:0007669"/>
    <property type="project" value="UniProtKB-UniRule"/>
</dbReference>
<feature type="binding site" evidence="10">
    <location>
        <position position="162"/>
    </location>
    <ligand>
        <name>substrate</name>
    </ligand>
</feature>
<feature type="binding site" evidence="10">
    <location>
        <position position="65"/>
    </location>
    <ligand>
        <name>substrate</name>
    </ligand>
</feature>
<feature type="binding site" evidence="10">
    <location>
        <position position="268"/>
    </location>
    <ligand>
        <name>Zn(2+)</name>
        <dbReference type="ChEBI" id="CHEBI:29105"/>
    </ligand>
</feature>
<feature type="binding site" evidence="10">
    <location>
        <position position="411"/>
    </location>
    <ligand>
        <name>[4Fe-4S] cluster</name>
        <dbReference type="ChEBI" id="CHEBI:49883"/>
        <note>4Fe-4S-S-AdoMet</note>
    </ligand>
</feature>
<feature type="binding site" evidence="10">
    <location>
        <position position="415"/>
    </location>
    <ligand>
        <name>[4Fe-4S] cluster</name>
        <dbReference type="ChEBI" id="CHEBI:49883"/>
        <note>4Fe-4S-S-AdoMet</note>
    </ligand>
</feature>
<dbReference type="GO" id="GO:0070284">
    <property type="term" value="F:phosphomethylpyrimidine synthase activity"/>
    <property type="evidence" value="ECO:0007669"/>
    <property type="project" value="UniProtKB-EC"/>
</dbReference>
<keyword evidence="6 10" id="KW-0784">Thiamine biosynthesis</keyword>
<dbReference type="PANTHER" id="PTHR30557:SF1">
    <property type="entry name" value="PHOSPHOMETHYLPYRIMIDINE SYNTHASE, CHLOROPLASTIC"/>
    <property type="match status" value="1"/>
</dbReference>
<evidence type="ECO:0000313" key="11">
    <source>
        <dbReference type="EMBL" id="AIS32945.1"/>
    </source>
</evidence>
<evidence type="ECO:0000256" key="1">
    <source>
        <dbReference type="ARBA" id="ARBA00003175"/>
    </source>
</evidence>
<comment type="cofactor">
    <cofactor evidence="10">
        <name>[4Fe-4S] cluster</name>
        <dbReference type="ChEBI" id="CHEBI:49883"/>
    </cofactor>
    <text evidence="10">Binds 1 [4Fe-4S] cluster per subunit. The cluster is coordinated with 3 cysteines and an exchangeable S-adenosyl-L-methionine.</text>
</comment>
<reference evidence="13" key="3">
    <citation type="submission" date="2020-10" db="EMBL/GenBank/DDBJ databases">
        <title>Dehalococcoides mccartyi of a TCE/Cr reducing biochatode.</title>
        <authorList>
            <person name="Matturro B."/>
        </authorList>
    </citation>
    <scope>NUCLEOTIDE SEQUENCE</scope>
    <source>
        <strain evidence="13">Bin2</strain>
    </source>
</reference>
<feature type="binding site" evidence="10">
    <location>
        <position position="123"/>
    </location>
    <ligand>
        <name>substrate</name>
    </ligand>
</feature>
<feature type="binding site" evidence="10">
    <location>
        <position position="291"/>
    </location>
    <ligand>
        <name>substrate</name>
    </ligand>
</feature>
<keyword evidence="9 10" id="KW-0456">Lyase</keyword>
<dbReference type="EMBL" id="JADIIL010000002">
    <property type="protein sequence ID" value="MBF4473869.1"/>
    <property type="molecule type" value="Genomic_DNA"/>
</dbReference>
<evidence type="ECO:0000256" key="6">
    <source>
        <dbReference type="ARBA" id="ARBA00022977"/>
    </source>
</evidence>
<dbReference type="KEGG" id="mfc:BRM9_2143"/>
<evidence type="ECO:0000256" key="2">
    <source>
        <dbReference type="ARBA" id="ARBA00022485"/>
    </source>
</evidence>
<sequence>MTQLYQAGQGQPTDEIRKVAEYEGIDVQKLTRRVAKGHVVIPSNKNRNTKPCGVGKGLRTKINANLGSSPELENVQLEVKKAKIAAEYGADALMDLSTGPKFRQVRQAIMESTDIPLGTVPIYQAGITASDAKKAVVNMDEDDMFRAIEEQAREGVDFMTVHSGITLDTVEKVKKSERVMGVVSRGGAFLTAWILHNQEENPLYQNYDYLLEIAREHDVTLSLGDGLRPGCLADASDIPQMGELLILGDLVKRAREADVQVMVEGPGHVPLNQVEANMQIQKTVCKGAPFYVLGPIVTDLAPGYDHITSAIGGALAARSGADFLCYVTPAEHLSIPGLQDVKDGVVASKIAAQAADVANGLKSAWDKEMEMAHARKDFQWEKQYQLAFDPEKARKCRERRPTAESDMCTMCGEFCALRMVRDNI</sequence>
<comment type="function">
    <text evidence="1 10">Catalyzes the synthesis of the hydroxymethylpyrimidine phosphate (HMP-P) moiety of thiamine from aminoimidazole ribotide (AIR) in a radical S-adenosyl-L-methionine (SAM)-dependent reaction.</text>
</comment>
<comment type="similarity">
    <text evidence="10">Belongs to the ThiC family.</text>
</comment>
<evidence type="ECO:0000313" key="14">
    <source>
        <dbReference type="Proteomes" id="UP000029661"/>
    </source>
</evidence>
<keyword evidence="8 10" id="KW-0411">Iron-sulfur</keyword>
<dbReference type="OrthoDB" id="335406at2157"/>
<comment type="pathway">
    <text evidence="10">Cofactor biosynthesis; thiamine diphosphate biosynthesis.</text>
</comment>
<dbReference type="STRING" id="2162.BRM9_2143"/>
<dbReference type="InterPro" id="IPR038521">
    <property type="entry name" value="ThiC/Bza_core_dom"/>
</dbReference>
<protein>
    <recommendedName>
        <fullName evidence="10">Phosphomethylpyrimidine synthase</fullName>
        <ecNumber evidence="10">4.1.99.17</ecNumber>
    </recommendedName>
    <alternativeName>
        <fullName evidence="10">Hydroxymethylpyrimidine phosphate synthase</fullName>
        <shortName evidence="10">HMP-P synthase</shortName>
        <shortName evidence="10">HMP-phosphate synthase</shortName>
        <shortName evidence="10">HMPP synthase</shortName>
    </alternativeName>
    <alternativeName>
        <fullName evidence="10">Thiamine biosynthesis protein ThiC</fullName>
    </alternativeName>
</protein>
<dbReference type="SFLD" id="SFLDF00407">
    <property type="entry name" value="phosphomethylpyrimidine_syntha"/>
    <property type="match status" value="1"/>
</dbReference>
<dbReference type="AlphaFoldDB" id="A0A090JWF9"/>
<feature type="binding site" evidence="10">
    <location>
        <position position="332"/>
    </location>
    <ligand>
        <name>Zn(2+)</name>
        <dbReference type="ChEBI" id="CHEBI:29105"/>
    </ligand>
</feature>
<keyword evidence="2 10" id="KW-0004">4Fe-4S</keyword>
<dbReference type="GeneID" id="24793311"/>
<dbReference type="PANTHER" id="PTHR30557">
    <property type="entry name" value="THIAMINE BIOSYNTHESIS PROTEIN THIC"/>
    <property type="match status" value="1"/>
</dbReference>
<dbReference type="KEGG" id="mfi:DSM1535_1538"/>
<dbReference type="GO" id="GO:0051539">
    <property type="term" value="F:4 iron, 4 sulfur cluster binding"/>
    <property type="evidence" value="ECO:0007669"/>
    <property type="project" value="UniProtKB-KW"/>
</dbReference>
<dbReference type="FunFam" id="3.20.20.540:FF:000001">
    <property type="entry name" value="Phosphomethylpyrimidine synthase"/>
    <property type="match status" value="1"/>
</dbReference>
<comment type="catalytic activity">
    <reaction evidence="10">
        <text>5-amino-1-(5-phospho-beta-D-ribosyl)imidazole + S-adenosyl-L-methionine = 4-amino-2-methyl-5-(phosphooxymethyl)pyrimidine + CO + 5'-deoxyadenosine + formate + L-methionine + 3 H(+)</text>
        <dbReference type="Rhea" id="RHEA:24840"/>
        <dbReference type="ChEBI" id="CHEBI:15378"/>
        <dbReference type="ChEBI" id="CHEBI:15740"/>
        <dbReference type="ChEBI" id="CHEBI:17245"/>
        <dbReference type="ChEBI" id="CHEBI:17319"/>
        <dbReference type="ChEBI" id="CHEBI:57844"/>
        <dbReference type="ChEBI" id="CHEBI:58354"/>
        <dbReference type="ChEBI" id="CHEBI:59789"/>
        <dbReference type="ChEBI" id="CHEBI:137981"/>
        <dbReference type="EC" id="4.1.99.17"/>
    </reaction>
</comment>
<dbReference type="NCBIfam" id="NF009895">
    <property type="entry name" value="PRK13352.1"/>
    <property type="match status" value="1"/>
</dbReference>
<gene>
    <name evidence="12" type="primary">thiC2</name>
    <name evidence="10 13" type="synonym">thiC</name>
    <name evidence="11" type="ORF">BRM9_2143</name>
    <name evidence="12" type="ORF">DSM1535_1538</name>
    <name evidence="13" type="ORF">ISP06_00145</name>
</gene>
<keyword evidence="4 10" id="KW-0479">Metal-binding</keyword>
<evidence type="ECO:0000313" key="13">
    <source>
        <dbReference type="EMBL" id="MBF4473869.1"/>
    </source>
</evidence>
<feature type="binding site" evidence="10">
    <location>
        <begin position="225"/>
        <end position="228"/>
    </location>
    <ligand>
        <name>substrate</name>
    </ligand>
</feature>
<dbReference type="InterPro" id="IPR037509">
    <property type="entry name" value="ThiC"/>
</dbReference>
<dbReference type="SFLD" id="SFLDG01114">
    <property type="entry name" value="phosphomethylpyrimidine_syntha"/>
    <property type="match status" value="1"/>
</dbReference>
<keyword evidence="3 10" id="KW-0949">S-adenosyl-L-methionine</keyword>
<reference evidence="11 14" key="1">
    <citation type="submission" date="2013-12" db="EMBL/GenBank/DDBJ databases">
        <title>The complete genome sequence of Methanobacterium sp. BRM9.</title>
        <authorList>
            <consortium name="Pastoral Greenhouse Gas Research Consortium"/>
            <person name="Kelly W.J."/>
            <person name="Leahy S.C."/>
            <person name="Perry R."/>
            <person name="Li D."/>
            <person name="Altermann E."/>
            <person name="Lambie S.C."/>
            <person name="Attwood G.T."/>
        </authorList>
    </citation>
    <scope>NUCLEOTIDE SEQUENCE [LARGE SCALE GENOMIC DNA]</scope>
    <source>
        <strain evidence="11 14">BRM9</strain>
    </source>
</reference>
<dbReference type="HAMAP" id="MF_00089">
    <property type="entry name" value="ThiC"/>
    <property type="match status" value="1"/>
</dbReference>
<organism evidence="12">
    <name type="scientific">Methanobacterium formicicum</name>
    <dbReference type="NCBI Taxonomy" id="2162"/>
    <lineage>
        <taxon>Archaea</taxon>
        <taxon>Methanobacteriati</taxon>
        <taxon>Methanobacteriota</taxon>
        <taxon>Methanomada group</taxon>
        <taxon>Methanobacteria</taxon>
        <taxon>Methanobacteriales</taxon>
        <taxon>Methanobacteriaceae</taxon>
        <taxon>Methanobacterium</taxon>
    </lineage>
</organism>
<dbReference type="EMBL" id="LN515531">
    <property type="protein sequence ID" value="CEA13871.1"/>
    <property type="molecule type" value="Genomic_DNA"/>
</dbReference>
<evidence type="ECO:0000256" key="9">
    <source>
        <dbReference type="ARBA" id="ARBA00023239"/>
    </source>
</evidence>
<feature type="binding site" evidence="10">
    <location>
        <position position="408"/>
    </location>
    <ligand>
        <name>[4Fe-4S] cluster</name>
        <dbReference type="ChEBI" id="CHEBI:49883"/>
        <note>4Fe-4S-S-AdoMet</note>
    </ligand>
</feature>
<evidence type="ECO:0000256" key="7">
    <source>
        <dbReference type="ARBA" id="ARBA00023004"/>
    </source>
</evidence>
<dbReference type="NCBIfam" id="TIGR00190">
    <property type="entry name" value="thiC"/>
    <property type="match status" value="1"/>
</dbReference>
<dbReference type="Gene3D" id="6.10.250.620">
    <property type="match status" value="1"/>
</dbReference>
<keyword evidence="5 10" id="KW-0862">Zinc</keyword>
<keyword evidence="7 10" id="KW-0408">Iron</keyword>
<dbReference type="InterPro" id="IPR002817">
    <property type="entry name" value="ThiC/BzaA/B"/>
</dbReference>
<evidence type="ECO:0000256" key="8">
    <source>
        <dbReference type="ARBA" id="ARBA00023014"/>
    </source>
</evidence>
<dbReference type="Gene3D" id="3.20.20.540">
    <property type="entry name" value="Radical SAM ThiC family, central domain"/>
    <property type="match status" value="1"/>
</dbReference>
<evidence type="ECO:0000256" key="10">
    <source>
        <dbReference type="HAMAP-Rule" id="MF_00089"/>
    </source>
</evidence>
<dbReference type="UniPathway" id="UPA00060"/>
<dbReference type="EMBL" id="CP006933">
    <property type="protein sequence ID" value="AIS32945.1"/>
    <property type="molecule type" value="Genomic_DNA"/>
</dbReference>
<dbReference type="EC" id="4.1.99.17" evidence="10"/>
<evidence type="ECO:0000256" key="5">
    <source>
        <dbReference type="ARBA" id="ARBA00022833"/>
    </source>
</evidence>
<dbReference type="RefSeq" id="WP_048073010.1">
    <property type="nucleotide sequence ID" value="NZ_CP006933.1"/>
</dbReference>
<accession>A0A090JWF9</accession>
<proteinExistence type="inferred from homology"/>
<feature type="binding site" evidence="10">
    <location>
        <position position="264"/>
    </location>
    <ligand>
        <name>substrate</name>
    </ligand>
</feature>
<evidence type="ECO:0000256" key="3">
    <source>
        <dbReference type="ARBA" id="ARBA00022691"/>
    </source>
</evidence>
<evidence type="ECO:0000313" key="12">
    <source>
        <dbReference type="EMBL" id="CEA13871.1"/>
    </source>
</evidence>
<dbReference type="Proteomes" id="UP000606900">
    <property type="component" value="Unassembled WGS sequence"/>
</dbReference>
<dbReference type="GO" id="GO:0008270">
    <property type="term" value="F:zinc ion binding"/>
    <property type="evidence" value="ECO:0007669"/>
    <property type="project" value="UniProtKB-UniRule"/>
</dbReference>
<feature type="binding site" evidence="10">
    <location>
        <begin position="184"/>
        <end position="186"/>
    </location>
    <ligand>
        <name>substrate</name>
    </ligand>
</feature>
<evidence type="ECO:0000256" key="4">
    <source>
        <dbReference type="ARBA" id="ARBA00022723"/>
    </source>
</evidence>
<dbReference type="PATRIC" id="fig|2162.9.peg.1576"/>
<dbReference type="Pfam" id="PF01964">
    <property type="entry name" value="ThiC_Rad_SAM"/>
    <property type="match status" value="1"/>
</dbReference>
<name>A0A090JWF9_METFO</name>
<feature type="binding site" evidence="10">
    <location>
        <position position="94"/>
    </location>
    <ligand>
        <name>substrate</name>
    </ligand>
</feature>
<dbReference type="SFLD" id="SFLDS00113">
    <property type="entry name" value="Radical_SAM_Phosphomethylpyrim"/>
    <property type="match status" value="1"/>
</dbReference>
<reference evidence="12" key="2">
    <citation type="submission" date="2014-08" db="EMBL/GenBank/DDBJ databases">
        <authorList>
            <person name="Wibberg D."/>
        </authorList>
    </citation>
    <scope>NUCLEOTIDE SEQUENCE</scope>
</reference>